<evidence type="ECO:0000313" key="2">
    <source>
        <dbReference type="EMBL" id="VDL71570.1"/>
    </source>
</evidence>
<reference evidence="2 3" key="2">
    <citation type="submission" date="2018-11" db="EMBL/GenBank/DDBJ databases">
        <authorList>
            <consortium name="Pathogen Informatics"/>
        </authorList>
    </citation>
    <scope>NUCLEOTIDE SEQUENCE [LARGE SCALE GENOMIC DNA]</scope>
</reference>
<reference evidence="4" key="1">
    <citation type="submission" date="2017-02" db="UniProtKB">
        <authorList>
            <consortium name="WormBaseParasite"/>
        </authorList>
    </citation>
    <scope>IDENTIFICATION</scope>
</reference>
<dbReference type="STRING" id="27835.A0A0N4XY49"/>
<sequence length="169" mass="19148">MEYKVKFESFSRASHSVRKRIICSFEQYIWKIVMDLNFIVTTAIEVKSEKLKKSLTQLFAGCPKEYIHIMLYIDSLRYYDKPHYAVIRGLLRDALNSNNLSEFPYDWEPTAGTPKNAAAAAGGAPVATTPPVKNEKEKEAEAKPEAKQDAKPPEPKPEKNPDQKQDSKG</sequence>
<proteinExistence type="predicted"/>
<feature type="compositionally biased region" description="Basic and acidic residues" evidence="1">
    <location>
        <begin position="133"/>
        <end position="169"/>
    </location>
</feature>
<accession>A0A0N4XY49</accession>
<evidence type="ECO:0000256" key="1">
    <source>
        <dbReference type="SAM" id="MobiDB-lite"/>
    </source>
</evidence>
<dbReference type="OMA" id="RIICSFE"/>
<dbReference type="AlphaFoldDB" id="A0A0N4XY49"/>
<keyword evidence="3" id="KW-1185">Reference proteome</keyword>
<evidence type="ECO:0000313" key="4">
    <source>
        <dbReference type="WBParaSite" id="NBR_0000798001-mRNA-1"/>
    </source>
</evidence>
<name>A0A0N4XY49_NIPBR</name>
<protein>
    <submittedName>
        <fullName evidence="4">NADH-quinone oxidoreductase subunit C</fullName>
    </submittedName>
</protein>
<feature type="compositionally biased region" description="Low complexity" evidence="1">
    <location>
        <begin position="114"/>
        <end position="131"/>
    </location>
</feature>
<evidence type="ECO:0000313" key="3">
    <source>
        <dbReference type="Proteomes" id="UP000271162"/>
    </source>
</evidence>
<dbReference type="Proteomes" id="UP000271162">
    <property type="component" value="Unassembled WGS sequence"/>
</dbReference>
<gene>
    <name evidence="2" type="ORF">NBR_LOCUS7981</name>
</gene>
<dbReference type="EMBL" id="UYSL01019949">
    <property type="protein sequence ID" value="VDL71570.1"/>
    <property type="molecule type" value="Genomic_DNA"/>
</dbReference>
<organism evidence="4">
    <name type="scientific">Nippostrongylus brasiliensis</name>
    <name type="common">Rat hookworm</name>
    <dbReference type="NCBI Taxonomy" id="27835"/>
    <lineage>
        <taxon>Eukaryota</taxon>
        <taxon>Metazoa</taxon>
        <taxon>Ecdysozoa</taxon>
        <taxon>Nematoda</taxon>
        <taxon>Chromadorea</taxon>
        <taxon>Rhabditida</taxon>
        <taxon>Rhabditina</taxon>
        <taxon>Rhabditomorpha</taxon>
        <taxon>Strongyloidea</taxon>
        <taxon>Heligmosomidae</taxon>
        <taxon>Nippostrongylus</taxon>
    </lineage>
</organism>
<feature type="region of interest" description="Disordered" evidence="1">
    <location>
        <begin position="114"/>
        <end position="169"/>
    </location>
</feature>
<dbReference type="WBParaSite" id="NBR_0000798001-mRNA-1">
    <property type="protein sequence ID" value="NBR_0000798001-mRNA-1"/>
    <property type="gene ID" value="NBR_0000798001"/>
</dbReference>
<dbReference type="Gene3D" id="1.10.510.10">
    <property type="entry name" value="Transferase(Phosphotransferase) domain 1"/>
    <property type="match status" value="1"/>
</dbReference>